<comment type="caution">
    <text evidence="7">The sequence shown here is derived from an EMBL/GenBank/DDBJ whole genome shotgun (WGS) entry which is preliminary data.</text>
</comment>
<sequence>MEKKVTDAMLFRFFAEQTTLEETDMISAWLNEDPEKNQKVLDKAYNLYVLGIMCAPNPEAGINNSRSFLRFGWPKVLRYAGVAAAILLLGIAVDHVLLSQRMNRWLQQQTTVEVPAGQHIRLTLGDGSIVELNAQSRIVYPAIFPKGERRVQLSGEAIFNVAHNSECPFIVETFACDVEVLGTHFDVIANQAENRFSTALFSGRVAVTNKKNGESVILQPNDIVNLRDGGFQIQELEDKDDYLWMDGIISVYGMPFEQLMSKLERSYNVKIEIRRETMPVVKYKSLKIRVSDGIDHALHMLQLASDFTFEHDAVTDVIIIK</sequence>
<dbReference type="EMBL" id="JANGBQ010000023">
    <property type="protein sequence ID" value="MCQ5083824.1"/>
    <property type="molecule type" value="Genomic_DNA"/>
</dbReference>
<dbReference type="Pfam" id="PF04773">
    <property type="entry name" value="FecR"/>
    <property type="match status" value="1"/>
</dbReference>
<dbReference type="PIRSF" id="PIRSF018266">
    <property type="entry name" value="FecR"/>
    <property type="match status" value="1"/>
</dbReference>
<feature type="transmembrane region" description="Helical" evidence="1">
    <location>
        <begin position="76"/>
        <end position="98"/>
    </location>
</feature>
<dbReference type="Proteomes" id="UP000195772">
    <property type="component" value="Unassembled WGS sequence"/>
</dbReference>
<dbReference type="EMBL" id="VVXH01000038">
    <property type="protein sequence ID" value="KAA2373937.1"/>
    <property type="molecule type" value="Genomic_DNA"/>
</dbReference>
<protein>
    <submittedName>
        <fullName evidence="7">Fe2+-dicitrate sensor protein</fullName>
    </submittedName>
    <submittedName>
        <fullName evidence="6">FecR domain-containing protein</fullName>
    </submittedName>
    <submittedName>
        <fullName evidence="4">FecR family protein</fullName>
    </submittedName>
</protein>
<dbReference type="GO" id="GO:0016989">
    <property type="term" value="F:sigma factor antagonist activity"/>
    <property type="evidence" value="ECO:0007669"/>
    <property type="project" value="TreeGrafter"/>
</dbReference>
<dbReference type="PANTHER" id="PTHR30273">
    <property type="entry name" value="PERIPLASMIC SIGNAL SENSOR AND SIGMA FACTOR ACTIVATOR FECR-RELATED"/>
    <property type="match status" value="1"/>
</dbReference>
<keyword evidence="1" id="KW-0472">Membrane</keyword>
<dbReference type="InterPro" id="IPR032508">
    <property type="entry name" value="FecR_C"/>
</dbReference>
<evidence type="ECO:0000313" key="9">
    <source>
        <dbReference type="Proteomes" id="UP000322940"/>
    </source>
</evidence>
<evidence type="ECO:0000313" key="8">
    <source>
        <dbReference type="Proteomes" id="UP000195772"/>
    </source>
</evidence>
<feature type="domain" description="FecR protein" evidence="2">
    <location>
        <begin position="111"/>
        <end position="205"/>
    </location>
</feature>
<evidence type="ECO:0000313" key="4">
    <source>
        <dbReference type="EMBL" id="KAA2373937.1"/>
    </source>
</evidence>
<name>A0A1Y3R072_9BACT</name>
<evidence type="ECO:0000313" key="10">
    <source>
        <dbReference type="Proteomes" id="UP000323119"/>
    </source>
</evidence>
<dbReference type="Gene3D" id="2.60.120.1440">
    <property type="match status" value="1"/>
</dbReference>
<dbReference type="GeneID" id="59808738"/>
<reference evidence="8" key="1">
    <citation type="submission" date="2017-04" db="EMBL/GenBank/DDBJ databases">
        <title>Function of individual gut microbiota members based on whole genome sequencing of pure cultures obtained from chicken caecum.</title>
        <authorList>
            <person name="Medvecky M."/>
            <person name="Cejkova D."/>
            <person name="Polansky O."/>
            <person name="Karasova D."/>
            <person name="Kubasova T."/>
            <person name="Cizek A."/>
            <person name="Rychlik I."/>
        </authorList>
    </citation>
    <scope>NUCLEOTIDE SEQUENCE [LARGE SCALE GENOMIC DNA]</scope>
    <source>
        <strain evidence="8">An90</strain>
    </source>
</reference>
<dbReference type="EMBL" id="VVUY01000022">
    <property type="protein sequence ID" value="KAA2556958.1"/>
    <property type="molecule type" value="Genomic_DNA"/>
</dbReference>
<dbReference type="Proteomes" id="UP000323119">
    <property type="component" value="Unassembled WGS sequence"/>
</dbReference>
<dbReference type="EMBL" id="NFHB01000003">
    <property type="protein sequence ID" value="OUN04037.1"/>
    <property type="molecule type" value="Genomic_DNA"/>
</dbReference>
<dbReference type="AlphaFoldDB" id="A0A1Y3R072"/>
<evidence type="ECO:0000313" key="6">
    <source>
        <dbReference type="EMBL" id="MCQ5083824.1"/>
    </source>
</evidence>
<evidence type="ECO:0000313" key="7">
    <source>
        <dbReference type="EMBL" id="OUN04037.1"/>
    </source>
</evidence>
<keyword evidence="1" id="KW-1133">Transmembrane helix</keyword>
<proteinExistence type="predicted"/>
<reference evidence="7" key="2">
    <citation type="journal article" date="2018" name="BMC Genomics">
        <title>Whole genome sequencing and function prediction of 133 gut anaerobes isolated from chicken caecum in pure cultures.</title>
        <authorList>
            <person name="Medvecky M."/>
            <person name="Cejkova D."/>
            <person name="Polansky O."/>
            <person name="Karasova D."/>
            <person name="Kubasova T."/>
            <person name="Cizek A."/>
            <person name="Rychlik I."/>
        </authorList>
    </citation>
    <scope>NUCLEOTIDE SEQUENCE</scope>
    <source>
        <strain evidence="7">An90</strain>
    </source>
</reference>
<dbReference type="RefSeq" id="WP_009597307.1">
    <property type="nucleotide sequence ID" value="NZ_BAAFKZ010000037.1"/>
</dbReference>
<dbReference type="Proteomes" id="UP000322940">
    <property type="component" value="Unassembled WGS sequence"/>
</dbReference>
<reference evidence="6" key="4">
    <citation type="submission" date="2022-06" db="EMBL/GenBank/DDBJ databases">
        <title>Isolation of gut microbiota from human fecal samples.</title>
        <authorList>
            <person name="Pamer E.G."/>
            <person name="Barat B."/>
            <person name="Waligurski E."/>
            <person name="Medina S."/>
            <person name="Paddock L."/>
            <person name="Mostad J."/>
        </authorList>
    </citation>
    <scope>NUCLEOTIDE SEQUENCE</scope>
    <source>
        <strain evidence="6">DFI.6.22</strain>
    </source>
</reference>
<dbReference type="InterPro" id="IPR006860">
    <property type="entry name" value="FecR"/>
</dbReference>
<dbReference type="PANTHER" id="PTHR30273:SF2">
    <property type="entry name" value="PROTEIN FECR"/>
    <property type="match status" value="1"/>
</dbReference>
<gene>
    <name evidence="7" type="ORF">B5G41_06140</name>
    <name evidence="5" type="ORF">F2S36_14580</name>
    <name evidence="4" type="ORF">F2Y10_16410</name>
    <name evidence="6" type="ORF">NE651_13120</name>
</gene>
<evidence type="ECO:0000259" key="3">
    <source>
        <dbReference type="Pfam" id="PF16344"/>
    </source>
</evidence>
<evidence type="ECO:0000259" key="2">
    <source>
        <dbReference type="Pfam" id="PF04773"/>
    </source>
</evidence>
<accession>A0A1Y3R072</accession>
<keyword evidence="1" id="KW-0812">Transmembrane</keyword>
<evidence type="ECO:0000256" key="1">
    <source>
        <dbReference type="SAM" id="Phobius"/>
    </source>
</evidence>
<dbReference type="Proteomes" id="UP001205035">
    <property type="component" value="Unassembled WGS sequence"/>
</dbReference>
<feature type="domain" description="Protein FecR C-terminal" evidence="3">
    <location>
        <begin position="253"/>
        <end position="311"/>
    </location>
</feature>
<reference evidence="9 10" key="3">
    <citation type="journal article" date="2019" name="Nat. Med.">
        <title>A library of human gut bacterial isolates paired with longitudinal multiomics data enables mechanistic microbiome research.</title>
        <authorList>
            <person name="Poyet M."/>
            <person name="Groussin M."/>
            <person name="Gibbons S.M."/>
            <person name="Avila-Pacheco J."/>
            <person name="Jiang X."/>
            <person name="Kearney S.M."/>
            <person name="Perrotta A.R."/>
            <person name="Berdy B."/>
            <person name="Zhao S."/>
            <person name="Lieberman T.D."/>
            <person name="Swanson P.K."/>
            <person name="Smith M."/>
            <person name="Roesemann S."/>
            <person name="Alexander J.E."/>
            <person name="Rich S.A."/>
            <person name="Livny J."/>
            <person name="Vlamakis H."/>
            <person name="Clish C."/>
            <person name="Bullock K."/>
            <person name="Deik A."/>
            <person name="Scott J."/>
            <person name="Pierce K.A."/>
            <person name="Xavier R.J."/>
            <person name="Alm E.J."/>
        </authorList>
    </citation>
    <scope>NUCLEOTIDE SEQUENCE [LARGE SCALE GENOMIC DNA]</scope>
    <source>
        <strain evidence="5 10">BIOML-A204</strain>
        <strain evidence="4 9">BIOML-A266</strain>
    </source>
</reference>
<dbReference type="Gene3D" id="3.55.50.30">
    <property type="match status" value="1"/>
</dbReference>
<dbReference type="Pfam" id="PF16344">
    <property type="entry name" value="FecR_C"/>
    <property type="match status" value="1"/>
</dbReference>
<dbReference type="InterPro" id="IPR012373">
    <property type="entry name" value="Ferrdict_sens_TM"/>
</dbReference>
<organism evidence="7 8">
    <name type="scientific">Alistipes onderdonkii</name>
    <dbReference type="NCBI Taxonomy" id="328813"/>
    <lineage>
        <taxon>Bacteria</taxon>
        <taxon>Pseudomonadati</taxon>
        <taxon>Bacteroidota</taxon>
        <taxon>Bacteroidia</taxon>
        <taxon>Bacteroidales</taxon>
        <taxon>Rikenellaceae</taxon>
        <taxon>Alistipes</taxon>
    </lineage>
</organism>
<dbReference type="OrthoDB" id="653086at2"/>
<evidence type="ECO:0000313" key="5">
    <source>
        <dbReference type="EMBL" id="KAA2556958.1"/>
    </source>
</evidence>